<protein>
    <submittedName>
        <fullName evidence="1">Uncharacterized protein</fullName>
    </submittedName>
</protein>
<proteinExistence type="predicted"/>
<comment type="caution">
    <text evidence="1">The sequence shown here is derived from an EMBL/GenBank/DDBJ whole genome shotgun (WGS) entry which is preliminary data.</text>
</comment>
<keyword evidence="2" id="KW-1185">Reference proteome</keyword>
<evidence type="ECO:0000313" key="1">
    <source>
        <dbReference type="EMBL" id="KAI3771662.1"/>
    </source>
</evidence>
<sequence>MMVSAENTEPSSTLHDLEPKPQKPYNCRGVTGEGGPRFVEGVSSPSSPPSSSPSKVVNPGLVSFIASVFITVVTISVRRRKRRVVAPAVASRSGGACRSSSLEEPVGLHLDLTLLLVAPAVAVSGSGGGVDGGGSDGGVDDGGFGSGVGGGGSGIIQRGLRE</sequence>
<gene>
    <name evidence="1" type="ORF">L6452_02829</name>
</gene>
<dbReference type="Proteomes" id="UP001055879">
    <property type="component" value="Linkage Group LG01"/>
</dbReference>
<reference evidence="1 2" key="2">
    <citation type="journal article" date="2022" name="Mol. Ecol. Resour.">
        <title>The genomes of chicory, endive, great burdock and yacon provide insights into Asteraceae paleo-polyploidization history and plant inulin production.</title>
        <authorList>
            <person name="Fan W."/>
            <person name="Wang S."/>
            <person name="Wang H."/>
            <person name="Wang A."/>
            <person name="Jiang F."/>
            <person name="Liu H."/>
            <person name="Zhao H."/>
            <person name="Xu D."/>
            <person name="Zhang Y."/>
        </authorList>
    </citation>
    <scope>NUCLEOTIDE SEQUENCE [LARGE SCALE GENOMIC DNA]</scope>
    <source>
        <strain evidence="2">cv. Niubang</strain>
    </source>
</reference>
<dbReference type="EMBL" id="CM042047">
    <property type="protein sequence ID" value="KAI3771662.1"/>
    <property type="molecule type" value="Genomic_DNA"/>
</dbReference>
<name>A0ACB9FKH3_ARCLA</name>
<organism evidence="1 2">
    <name type="scientific">Arctium lappa</name>
    <name type="common">Greater burdock</name>
    <name type="synonym">Lappa major</name>
    <dbReference type="NCBI Taxonomy" id="4217"/>
    <lineage>
        <taxon>Eukaryota</taxon>
        <taxon>Viridiplantae</taxon>
        <taxon>Streptophyta</taxon>
        <taxon>Embryophyta</taxon>
        <taxon>Tracheophyta</taxon>
        <taxon>Spermatophyta</taxon>
        <taxon>Magnoliopsida</taxon>
        <taxon>eudicotyledons</taxon>
        <taxon>Gunneridae</taxon>
        <taxon>Pentapetalae</taxon>
        <taxon>asterids</taxon>
        <taxon>campanulids</taxon>
        <taxon>Asterales</taxon>
        <taxon>Asteraceae</taxon>
        <taxon>Carduoideae</taxon>
        <taxon>Cardueae</taxon>
        <taxon>Arctiinae</taxon>
        <taxon>Arctium</taxon>
    </lineage>
</organism>
<reference evidence="2" key="1">
    <citation type="journal article" date="2022" name="Mol. Ecol. Resour.">
        <title>The genomes of chicory, endive, great burdock and yacon provide insights into Asteraceae palaeo-polyploidization history and plant inulin production.</title>
        <authorList>
            <person name="Fan W."/>
            <person name="Wang S."/>
            <person name="Wang H."/>
            <person name="Wang A."/>
            <person name="Jiang F."/>
            <person name="Liu H."/>
            <person name="Zhao H."/>
            <person name="Xu D."/>
            <person name="Zhang Y."/>
        </authorList>
    </citation>
    <scope>NUCLEOTIDE SEQUENCE [LARGE SCALE GENOMIC DNA]</scope>
    <source>
        <strain evidence="2">cv. Niubang</strain>
    </source>
</reference>
<accession>A0ACB9FKH3</accession>
<evidence type="ECO:0000313" key="2">
    <source>
        <dbReference type="Proteomes" id="UP001055879"/>
    </source>
</evidence>